<dbReference type="Proteomes" id="UP000198960">
    <property type="component" value="Unassembled WGS sequence"/>
</dbReference>
<evidence type="ECO:0000313" key="2">
    <source>
        <dbReference type="EMBL" id="SEO84035.1"/>
    </source>
</evidence>
<accession>A0A1H8SZR0</accession>
<name>A0A1H8SZR0_9ACTN</name>
<evidence type="ECO:0000313" key="3">
    <source>
        <dbReference type="Proteomes" id="UP000198960"/>
    </source>
</evidence>
<gene>
    <name evidence="2" type="ORF">SAMN05660991_01946</name>
</gene>
<feature type="region of interest" description="Disordered" evidence="1">
    <location>
        <begin position="1"/>
        <end position="33"/>
    </location>
</feature>
<feature type="compositionally biased region" description="Basic and acidic residues" evidence="1">
    <location>
        <begin position="17"/>
        <end position="33"/>
    </location>
</feature>
<keyword evidence="3" id="KW-1185">Reference proteome</keyword>
<dbReference type="RefSeq" id="WP_139220449.1">
    <property type="nucleotide sequence ID" value="NZ_FOEE01000005.1"/>
</dbReference>
<dbReference type="AlphaFoldDB" id="A0A1H8SZR0"/>
<evidence type="ECO:0000256" key="1">
    <source>
        <dbReference type="SAM" id="MobiDB-lite"/>
    </source>
</evidence>
<organism evidence="2 3">
    <name type="scientific">Trujillonella endophytica</name>
    <dbReference type="NCBI Taxonomy" id="673521"/>
    <lineage>
        <taxon>Bacteria</taxon>
        <taxon>Bacillati</taxon>
        <taxon>Actinomycetota</taxon>
        <taxon>Actinomycetes</taxon>
        <taxon>Geodermatophilales</taxon>
        <taxon>Geodermatophilaceae</taxon>
        <taxon>Trujillonella</taxon>
    </lineage>
</organism>
<proteinExistence type="predicted"/>
<sequence>MPDGENGPRNKAGRVRSNADLEHEVAEKGAEKVREELNTPSLDQIIKDLQAQHGVRVTLSPNLVQSLERLRLTSPNSNTLRSYCHPGDICILCDSRDLCNRCDALDFCITHDYHIVEEA</sequence>
<dbReference type="EMBL" id="FOEE01000005">
    <property type="protein sequence ID" value="SEO84035.1"/>
    <property type="molecule type" value="Genomic_DNA"/>
</dbReference>
<protein>
    <submittedName>
        <fullName evidence="2">Uncharacterized protein</fullName>
    </submittedName>
</protein>
<reference evidence="3" key="1">
    <citation type="submission" date="2016-10" db="EMBL/GenBank/DDBJ databases">
        <authorList>
            <person name="Varghese N."/>
            <person name="Submissions S."/>
        </authorList>
    </citation>
    <scope>NUCLEOTIDE SEQUENCE [LARGE SCALE GENOMIC DNA]</scope>
    <source>
        <strain evidence="3">DSM 45413</strain>
    </source>
</reference>
<dbReference type="NCBIfam" id="NF037957">
    <property type="entry name" value="freyrasin_like"/>
    <property type="match status" value="1"/>
</dbReference>